<sequence>MTAFRNTHMWFLIFLACCGTSSGQEADQQQIELSRFFPPGATEIEFLDVSMSDRGIELATKFATETDGAWLQEYVAKVAKPGQPLPYHSNFSLTEDEYEEFLTESMQRVVKPTGDKWECLIKIENNIVSFEPVGHSSPRISSIHFKIDSNEAKASGEYLGKGKWRANDGARSAIGPWRGYLWQKEVGEVSDIATGGDFQLCKLDILHLVGTDYAFMSHKFVERQGGEKPVSQEFMLRFKNPALSKLP</sequence>
<accession>A0A7W5H8I1</accession>
<dbReference type="AlphaFoldDB" id="A0A7W5H8I1"/>
<dbReference type="Proteomes" id="UP000536179">
    <property type="component" value="Unassembled WGS sequence"/>
</dbReference>
<reference evidence="1 2" key="1">
    <citation type="submission" date="2020-08" db="EMBL/GenBank/DDBJ databases">
        <title>Genomic Encyclopedia of Type Strains, Phase III (KMG-III): the genomes of soil and plant-associated and newly described type strains.</title>
        <authorList>
            <person name="Whitman W."/>
        </authorList>
    </citation>
    <scope>NUCLEOTIDE SEQUENCE [LARGE SCALE GENOMIC DNA]</scope>
    <source>
        <strain evidence="1 2">CECT 8075</strain>
    </source>
</reference>
<proteinExistence type="predicted"/>
<name>A0A7W5H8I1_9BACT</name>
<evidence type="ECO:0000313" key="1">
    <source>
        <dbReference type="EMBL" id="MBB3209110.1"/>
    </source>
</evidence>
<gene>
    <name evidence="1" type="ORF">FHS27_004946</name>
</gene>
<keyword evidence="2" id="KW-1185">Reference proteome</keyword>
<protein>
    <submittedName>
        <fullName evidence="1">Uncharacterized protein</fullName>
    </submittedName>
</protein>
<comment type="caution">
    <text evidence="1">The sequence shown here is derived from an EMBL/GenBank/DDBJ whole genome shotgun (WGS) entry which is preliminary data.</text>
</comment>
<dbReference type="PROSITE" id="PS51257">
    <property type="entry name" value="PROKAR_LIPOPROTEIN"/>
    <property type="match status" value="1"/>
</dbReference>
<dbReference type="EMBL" id="JACHXU010000020">
    <property type="protein sequence ID" value="MBB3209110.1"/>
    <property type="molecule type" value="Genomic_DNA"/>
</dbReference>
<organism evidence="1 2">
    <name type="scientific">Aporhodopirellula rubra</name>
    <dbReference type="NCBI Taxonomy" id="980271"/>
    <lineage>
        <taxon>Bacteria</taxon>
        <taxon>Pseudomonadati</taxon>
        <taxon>Planctomycetota</taxon>
        <taxon>Planctomycetia</taxon>
        <taxon>Pirellulales</taxon>
        <taxon>Pirellulaceae</taxon>
        <taxon>Aporhodopirellula</taxon>
    </lineage>
</organism>
<evidence type="ECO:0000313" key="2">
    <source>
        <dbReference type="Proteomes" id="UP000536179"/>
    </source>
</evidence>
<dbReference type="RefSeq" id="WP_184307459.1">
    <property type="nucleotide sequence ID" value="NZ_JACHXU010000020.1"/>
</dbReference>